<dbReference type="EMBL" id="PCSV01000024">
    <property type="protein sequence ID" value="PIP57170.1"/>
    <property type="molecule type" value="Genomic_DNA"/>
</dbReference>
<keyword evidence="1" id="KW-1133">Transmembrane helix</keyword>
<keyword evidence="1" id="KW-0472">Membrane</keyword>
<evidence type="ECO:0000256" key="1">
    <source>
        <dbReference type="SAM" id="Phobius"/>
    </source>
</evidence>
<evidence type="ECO:0008006" key="4">
    <source>
        <dbReference type="Google" id="ProtNLM"/>
    </source>
</evidence>
<reference evidence="2 3" key="1">
    <citation type="submission" date="2017-09" db="EMBL/GenBank/DDBJ databases">
        <title>Depth-based differentiation of microbial function through sediment-hosted aquifers and enrichment of novel symbionts in the deep terrestrial subsurface.</title>
        <authorList>
            <person name="Probst A.J."/>
            <person name="Ladd B."/>
            <person name="Jarett J.K."/>
            <person name="Geller-Mcgrath D.E."/>
            <person name="Sieber C.M."/>
            <person name="Emerson J.B."/>
            <person name="Anantharaman K."/>
            <person name="Thomas B.C."/>
            <person name="Malmstrom R."/>
            <person name="Stieglmeier M."/>
            <person name="Klingl A."/>
            <person name="Woyke T."/>
            <person name="Ryan C.M."/>
            <person name="Banfield J.F."/>
        </authorList>
    </citation>
    <scope>NUCLEOTIDE SEQUENCE [LARGE SCALE GENOMIC DNA]</scope>
    <source>
        <strain evidence="2">CG22_combo_CG10-13_8_21_14_all_45_10</strain>
    </source>
</reference>
<dbReference type="AlphaFoldDB" id="A0A2H0BJI2"/>
<sequence>MLGWKEDRTKEYYWAVVIEPGSVQAGIWEIVGSKAEAVSISSPAVWETDKELIEATDTALSSSVQTFPEDFKEPSKAVFGVPTSWVEKGQIKEENLTKIKNICTDLSLEPTGFVVLPEAIAHFLKVEEGIPPNAAIVGVGKDYLEIAVFKSGVLTGNTAVARSVSVFEDIIEGFCRFSTSENPPSRIVIYNSKEGELEEIKQLLVSSEWEGQEKLKFLHPPKIEILTSDKKVLATALAGASEIGAVALVEPESAPSAQELGFVMGEDVAAKPEAQTFKTPPAPATPVKKEFSKFHWPKFRLPKFYLPRMSGSKSAVAAGILISAAILFFAFGWLYPKAEVKIYVNPKRFEEKTEISIDLGVSSADLDKMIIPGKVVSVQVAGEKTKSTTGTKKIGDKTKGTVNIQNGMSAILDLAAGTILTSANGLKYGTVLAASVSAALSPVDPGTQTVEIAAADIGAEYNLAKDEIFKVGSYPKADVDAIATADLTGGSSREISAVSADDAKSLLDSLTDELTGQAKKNLSAEAPLGGIFIDESLTATASSKVFSSKVGDEASNLKLSLGLKASALVAAKDDLVALAKKILAGSAPSGFRLNENNLGFNFTRLEANLFSLKIAADFLPDEDLAALTKKILGKNSSTVETEFSSIPGFSRAEINIEPRFLNRLRIVPLVSKNVSVKITSER</sequence>
<comment type="caution">
    <text evidence="2">The sequence shown here is derived from an EMBL/GenBank/DDBJ whole genome shotgun (WGS) entry which is preliminary data.</text>
</comment>
<organism evidence="2 3">
    <name type="scientific">Candidatus Woesebacteria bacterium CG22_combo_CG10-13_8_21_14_all_45_10</name>
    <dbReference type="NCBI Taxonomy" id="1975060"/>
    <lineage>
        <taxon>Bacteria</taxon>
        <taxon>Candidatus Woeseibacteriota</taxon>
    </lineage>
</organism>
<feature type="transmembrane region" description="Helical" evidence="1">
    <location>
        <begin position="315"/>
        <end position="335"/>
    </location>
</feature>
<dbReference type="Proteomes" id="UP000230759">
    <property type="component" value="Unassembled WGS sequence"/>
</dbReference>
<name>A0A2H0BJI2_9BACT</name>
<accession>A0A2H0BJI2</accession>
<protein>
    <recommendedName>
        <fullName evidence="4">Baseplate protein J-like domain-containing protein</fullName>
    </recommendedName>
</protein>
<gene>
    <name evidence="2" type="ORF">COX04_00955</name>
</gene>
<keyword evidence="1" id="KW-0812">Transmembrane</keyword>
<evidence type="ECO:0000313" key="3">
    <source>
        <dbReference type="Proteomes" id="UP000230759"/>
    </source>
</evidence>
<proteinExistence type="predicted"/>
<evidence type="ECO:0000313" key="2">
    <source>
        <dbReference type="EMBL" id="PIP57170.1"/>
    </source>
</evidence>